<evidence type="ECO:0000313" key="10">
    <source>
        <dbReference type="Proteomes" id="UP000244903"/>
    </source>
</evidence>
<evidence type="ECO:0000256" key="5">
    <source>
        <dbReference type="ARBA" id="ARBA00022989"/>
    </source>
</evidence>
<organism evidence="9 10">
    <name type="scientific">Dietzia psychralcaliphila</name>
    <dbReference type="NCBI Taxonomy" id="139021"/>
    <lineage>
        <taxon>Bacteria</taxon>
        <taxon>Bacillati</taxon>
        <taxon>Actinomycetota</taxon>
        <taxon>Actinomycetes</taxon>
        <taxon>Mycobacteriales</taxon>
        <taxon>Dietziaceae</taxon>
        <taxon>Dietzia</taxon>
    </lineage>
</organism>
<evidence type="ECO:0000313" key="9">
    <source>
        <dbReference type="EMBL" id="AWH96352.1"/>
    </source>
</evidence>
<feature type="transmembrane region" description="Helical" evidence="7">
    <location>
        <begin position="160"/>
        <end position="190"/>
    </location>
</feature>
<dbReference type="KEGG" id="dpc:A6048_13605"/>
<evidence type="ECO:0000259" key="8">
    <source>
        <dbReference type="PROSITE" id="PS50928"/>
    </source>
</evidence>
<keyword evidence="5 7" id="KW-1133">Transmembrane helix</keyword>
<name>A0AAD0JR86_9ACTN</name>
<sequence length="345" mass="35453">MGPVVVAGRVDPRPVTRRLRERRADLVRLTARRAAAAPLVLLAVTIGAFVLAAASPLNPLAAHFGSGYERTTGADRAAAAAALGTDLTWCQAWWGWVAGLATGDAGFSHTYRQPVVEVLMERLPWTVLLSVTALALALAITLLAGVAAARHPHGALDRALAAMAVALSAVPPFVLAMGSVAVFAVTLGWLPVTGAAPPGQDPTVATIARHLVLPAVALAAGQVPWMLLALRRAVLDAEASAPVAEARARGLNEHTVLTGHIAAVSWTPLIALLGARLPELIAGSLVVESVFAWPGLAAATVDAALEADFALLAAVTLGASATVLVGTWLADCLLLLADPRVRIDA</sequence>
<feature type="domain" description="ABC transmembrane type-1" evidence="8">
    <location>
        <begin position="123"/>
        <end position="330"/>
    </location>
</feature>
<dbReference type="PANTHER" id="PTHR43163:SF9">
    <property type="entry name" value="ABC TRANSPORTER PERMEASE PROTEIN"/>
    <property type="match status" value="1"/>
</dbReference>
<dbReference type="PROSITE" id="PS50928">
    <property type="entry name" value="ABC_TM1"/>
    <property type="match status" value="1"/>
</dbReference>
<feature type="transmembrane region" description="Helical" evidence="7">
    <location>
        <begin position="210"/>
        <end position="230"/>
    </location>
</feature>
<accession>A0AAD0JR86</accession>
<dbReference type="AlphaFoldDB" id="A0AAD0JR86"/>
<evidence type="ECO:0000256" key="6">
    <source>
        <dbReference type="ARBA" id="ARBA00023136"/>
    </source>
</evidence>
<evidence type="ECO:0000256" key="4">
    <source>
        <dbReference type="ARBA" id="ARBA00022692"/>
    </source>
</evidence>
<keyword evidence="10" id="KW-1185">Reference proteome</keyword>
<dbReference type="PANTHER" id="PTHR43163">
    <property type="entry name" value="DIPEPTIDE TRANSPORT SYSTEM PERMEASE PROTEIN DPPB-RELATED"/>
    <property type="match status" value="1"/>
</dbReference>
<comment type="subcellular location">
    <subcellularLocation>
        <location evidence="1 7">Cell membrane</location>
        <topology evidence="1 7">Multi-pass membrane protein</topology>
    </subcellularLocation>
</comment>
<comment type="similarity">
    <text evidence="7">Belongs to the binding-protein-dependent transport system permease family.</text>
</comment>
<dbReference type="GO" id="GO:0055085">
    <property type="term" value="P:transmembrane transport"/>
    <property type="evidence" value="ECO:0007669"/>
    <property type="project" value="InterPro"/>
</dbReference>
<evidence type="ECO:0000256" key="3">
    <source>
        <dbReference type="ARBA" id="ARBA00022475"/>
    </source>
</evidence>
<dbReference type="CDD" id="cd06261">
    <property type="entry name" value="TM_PBP2"/>
    <property type="match status" value="1"/>
</dbReference>
<dbReference type="SUPFAM" id="SSF161098">
    <property type="entry name" value="MetI-like"/>
    <property type="match status" value="1"/>
</dbReference>
<keyword evidence="6 7" id="KW-0472">Membrane</keyword>
<dbReference type="EMBL" id="CP015453">
    <property type="protein sequence ID" value="AWH96352.1"/>
    <property type="molecule type" value="Genomic_DNA"/>
</dbReference>
<protein>
    <submittedName>
        <fullName evidence="9">ABC transporter permease</fullName>
    </submittedName>
</protein>
<dbReference type="InterPro" id="IPR035906">
    <property type="entry name" value="MetI-like_sf"/>
</dbReference>
<dbReference type="InterPro" id="IPR000515">
    <property type="entry name" value="MetI-like"/>
</dbReference>
<keyword evidence="3" id="KW-1003">Cell membrane</keyword>
<evidence type="ECO:0000256" key="1">
    <source>
        <dbReference type="ARBA" id="ARBA00004651"/>
    </source>
</evidence>
<feature type="transmembrane region" description="Helical" evidence="7">
    <location>
        <begin position="125"/>
        <end position="148"/>
    </location>
</feature>
<reference evidence="9 10" key="1">
    <citation type="submission" date="2016-04" db="EMBL/GenBank/DDBJ databases">
        <title>Complete genome sequence of the haloalkaliphilic hydrocarbon-degrading bacterium Dietzia psychralcaliphila ILA-1T, isolated from a drain of a fish product-processing plant.</title>
        <authorList>
            <person name="Zhao J."/>
            <person name="Hu B."/>
            <person name="Geng S."/>
            <person name="Nie Y."/>
            <person name="Tang Y."/>
        </authorList>
    </citation>
    <scope>NUCLEOTIDE SEQUENCE [LARGE SCALE GENOMIC DNA]</scope>
    <source>
        <strain evidence="9 10">ILA-1</strain>
    </source>
</reference>
<dbReference type="Proteomes" id="UP000244903">
    <property type="component" value="Chromosome"/>
</dbReference>
<keyword evidence="4 7" id="KW-0812">Transmembrane</keyword>
<evidence type="ECO:0000256" key="7">
    <source>
        <dbReference type="RuleBase" id="RU363032"/>
    </source>
</evidence>
<dbReference type="GO" id="GO:0005886">
    <property type="term" value="C:plasma membrane"/>
    <property type="evidence" value="ECO:0007669"/>
    <property type="project" value="UniProtKB-SubCell"/>
</dbReference>
<evidence type="ECO:0000256" key="2">
    <source>
        <dbReference type="ARBA" id="ARBA00022448"/>
    </source>
</evidence>
<dbReference type="Gene3D" id="1.10.3720.10">
    <property type="entry name" value="MetI-like"/>
    <property type="match status" value="1"/>
</dbReference>
<gene>
    <name evidence="9" type="ORF">A6048_13605</name>
</gene>
<keyword evidence="2 7" id="KW-0813">Transport</keyword>
<feature type="transmembrane region" description="Helical" evidence="7">
    <location>
        <begin position="35"/>
        <end position="54"/>
    </location>
</feature>
<dbReference type="Pfam" id="PF00528">
    <property type="entry name" value="BPD_transp_1"/>
    <property type="match status" value="1"/>
</dbReference>
<feature type="transmembrane region" description="Helical" evidence="7">
    <location>
        <begin position="311"/>
        <end position="337"/>
    </location>
</feature>
<proteinExistence type="inferred from homology"/>